<dbReference type="InterPro" id="IPR015943">
    <property type="entry name" value="WD40/YVTN_repeat-like_dom_sf"/>
</dbReference>
<keyword evidence="4" id="KW-0539">Nucleus</keyword>
<dbReference type="AlphaFoldDB" id="L2GIP4"/>
<evidence type="ECO:0000256" key="3">
    <source>
        <dbReference type="ARBA" id="ARBA00022737"/>
    </source>
</evidence>
<evidence type="ECO:0000256" key="4">
    <source>
        <dbReference type="ARBA" id="ARBA00023242"/>
    </source>
</evidence>
<keyword evidence="3" id="KW-0677">Repeat</keyword>
<dbReference type="PANTHER" id="PTHR22652:SF0">
    <property type="entry name" value="NUCLEOPORIN NUP43"/>
    <property type="match status" value="1"/>
</dbReference>
<gene>
    <name evidence="6" type="ORF">VICG_02213</name>
</gene>
<dbReference type="Proteomes" id="UP000011082">
    <property type="component" value="Unassembled WGS sequence"/>
</dbReference>
<dbReference type="OrthoDB" id="60955at2759"/>
<keyword evidence="2 5" id="KW-0853">WD repeat</keyword>
<accession>L2GIP4</accession>
<dbReference type="Gene3D" id="2.130.10.10">
    <property type="entry name" value="YVTN repeat-like/Quinoprotein amine dehydrogenase"/>
    <property type="match status" value="1"/>
</dbReference>
<protein>
    <recommendedName>
        <fullName evidence="8">Anaphase-promoting complex subunit 4 WD40 domain-containing protein</fullName>
    </recommendedName>
</protein>
<reference evidence="7" key="1">
    <citation type="submission" date="2011-05" db="EMBL/GenBank/DDBJ databases">
        <title>The genome sequence of Vittaforma corneae strain ATCC 50505.</title>
        <authorList>
            <consortium name="The Broad Institute Genome Sequencing Platform"/>
            <person name="Cuomo C."/>
            <person name="Didier E."/>
            <person name="Bowers L."/>
            <person name="Young S.K."/>
            <person name="Zeng Q."/>
            <person name="Gargeya S."/>
            <person name="Fitzgerald M."/>
            <person name="Haas B."/>
            <person name="Abouelleil A."/>
            <person name="Alvarado L."/>
            <person name="Arachchi H.M."/>
            <person name="Berlin A."/>
            <person name="Chapman S.B."/>
            <person name="Gearin G."/>
            <person name="Goldberg J."/>
            <person name="Griggs A."/>
            <person name="Gujja S."/>
            <person name="Hansen M."/>
            <person name="Heiman D."/>
            <person name="Howarth C."/>
            <person name="Larimer J."/>
            <person name="Lui A."/>
            <person name="MacDonald P.J.P."/>
            <person name="McCowen C."/>
            <person name="Montmayeur A."/>
            <person name="Murphy C."/>
            <person name="Neiman D."/>
            <person name="Pearson M."/>
            <person name="Priest M."/>
            <person name="Roberts A."/>
            <person name="Saif S."/>
            <person name="Shea T."/>
            <person name="Sisk P."/>
            <person name="Stolte C."/>
            <person name="Sykes S."/>
            <person name="Wortman J."/>
            <person name="Nusbaum C."/>
            <person name="Birren B."/>
        </authorList>
    </citation>
    <scope>NUCLEOTIDE SEQUENCE [LARGE SCALE GENOMIC DNA]</scope>
    <source>
        <strain evidence="7">ATCC 50505</strain>
    </source>
</reference>
<evidence type="ECO:0000256" key="2">
    <source>
        <dbReference type="ARBA" id="ARBA00022574"/>
    </source>
</evidence>
<sequence>MDCKIALAQDASSSLLEGPIADVSFNLSTGVLAAACSDSTIVLTNTESEHRRSTVRMSMDSISRIEWISHYEFVAAGSDGCLHYYSIMDMRSERFPVHSCSIAAMKRRSDFLFTGSAEGNVGVWDFRKKKTAVDIQHSVRNKNQPIKDIEVHGNYLYSSTIYQGRVWMWDLRNTSRKLCSIETRYCQNCLAFVHGNLYSVSDCGVLKTSSS</sequence>
<dbReference type="GeneID" id="19882922"/>
<name>L2GIP4_VITCO</name>
<proteinExistence type="predicted"/>
<dbReference type="PANTHER" id="PTHR22652">
    <property type="entry name" value="NUCLEOPORIN NUP43"/>
    <property type="match status" value="1"/>
</dbReference>
<dbReference type="RefSeq" id="XP_007605657.1">
    <property type="nucleotide sequence ID" value="XM_007605595.1"/>
</dbReference>
<dbReference type="HOGENOM" id="CLU_1305717_0_0_1"/>
<dbReference type="VEuPathDB" id="MicrosporidiaDB:VICG_02213"/>
<dbReference type="SMART" id="SM00320">
    <property type="entry name" value="WD40"/>
    <property type="match status" value="4"/>
</dbReference>
<feature type="non-terminal residue" evidence="6">
    <location>
        <position position="211"/>
    </location>
</feature>
<dbReference type="SUPFAM" id="SSF50978">
    <property type="entry name" value="WD40 repeat-like"/>
    <property type="match status" value="1"/>
</dbReference>
<evidence type="ECO:0000313" key="6">
    <source>
        <dbReference type="EMBL" id="ELA40751.1"/>
    </source>
</evidence>
<evidence type="ECO:0000313" key="7">
    <source>
        <dbReference type="Proteomes" id="UP000011082"/>
    </source>
</evidence>
<feature type="repeat" description="WD" evidence="5">
    <location>
        <begin position="95"/>
        <end position="134"/>
    </location>
</feature>
<dbReference type="InParanoid" id="L2GIP4"/>
<dbReference type="PROSITE" id="PS50082">
    <property type="entry name" value="WD_REPEATS_2"/>
    <property type="match status" value="1"/>
</dbReference>
<organism evidence="6 7">
    <name type="scientific">Vittaforma corneae (strain ATCC 50505)</name>
    <name type="common">Microsporidian parasite</name>
    <name type="synonym">Nosema corneum</name>
    <dbReference type="NCBI Taxonomy" id="993615"/>
    <lineage>
        <taxon>Eukaryota</taxon>
        <taxon>Fungi</taxon>
        <taxon>Fungi incertae sedis</taxon>
        <taxon>Microsporidia</taxon>
        <taxon>Nosematidae</taxon>
        <taxon>Vittaforma</taxon>
    </lineage>
</organism>
<dbReference type="EMBL" id="JH370288">
    <property type="protein sequence ID" value="ELA40751.1"/>
    <property type="molecule type" value="Genomic_DNA"/>
</dbReference>
<evidence type="ECO:0008006" key="8">
    <source>
        <dbReference type="Google" id="ProtNLM"/>
    </source>
</evidence>
<evidence type="ECO:0000256" key="5">
    <source>
        <dbReference type="PROSITE-ProRule" id="PRU00221"/>
    </source>
</evidence>
<comment type="subcellular location">
    <subcellularLocation>
        <location evidence="1">Nucleus</location>
    </subcellularLocation>
</comment>
<keyword evidence="7" id="KW-1185">Reference proteome</keyword>
<dbReference type="GO" id="GO:0031080">
    <property type="term" value="C:nuclear pore outer ring"/>
    <property type="evidence" value="ECO:0007669"/>
    <property type="project" value="TreeGrafter"/>
</dbReference>
<evidence type="ECO:0000256" key="1">
    <source>
        <dbReference type="ARBA" id="ARBA00004123"/>
    </source>
</evidence>
<dbReference type="InterPro" id="IPR001680">
    <property type="entry name" value="WD40_rpt"/>
</dbReference>
<dbReference type="InterPro" id="IPR036322">
    <property type="entry name" value="WD40_repeat_dom_sf"/>
</dbReference>